<dbReference type="EMBL" id="VBUC01000027">
    <property type="protein sequence ID" value="TLS96840.1"/>
    <property type="molecule type" value="Genomic_DNA"/>
</dbReference>
<dbReference type="AlphaFoldDB" id="A0A5J6RHW0"/>
<dbReference type="STRING" id="1442598.GCA_000522465_00595"/>
<organism evidence="1 4">
    <name type="scientific">Aliarcobacter cibarius</name>
    <dbReference type="NCBI Taxonomy" id="255507"/>
    <lineage>
        <taxon>Bacteria</taxon>
        <taxon>Pseudomonadati</taxon>
        <taxon>Campylobacterota</taxon>
        <taxon>Epsilonproteobacteria</taxon>
        <taxon>Campylobacterales</taxon>
        <taxon>Arcobacteraceae</taxon>
        <taxon>Aliarcobacter</taxon>
    </lineage>
</organism>
<proteinExistence type="predicted"/>
<dbReference type="OrthoDB" id="5343982at2"/>
<evidence type="ECO:0000313" key="4">
    <source>
        <dbReference type="Proteomes" id="UP000509513"/>
    </source>
</evidence>
<dbReference type="EMBL" id="CP054051">
    <property type="protein sequence ID" value="QKJ27685.1"/>
    <property type="molecule type" value="Genomic_DNA"/>
</dbReference>
<evidence type="ECO:0000313" key="2">
    <source>
        <dbReference type="EMBL" id="TLS96840.1"/>
    </source>
</evidence>
<dbReference type="Proteomes" id="UP000305417">
    <property type="component" value="Unassembled WGS sequence"/>
</dbReference>
<reference evidence="2 3" key="1">
    <citation type="submission" date="2019-05" db="EMBL/GenBank/DDBJ databases">
        <title>Arcobacter cibarius and Arcobacter thereius providing challenges in identification an antibiotic susceptibility and Quinolone resistance.</title>
        <authorList>
            <person name="Busch A."/>
            <person name="Hanel I."/>
            <person name="Hotzel H."/>
            <person name="Tomaso H."/>
        </authorList>
    </citation>
    <scope>NUCLEOTIDE SEQUENCE [LARGE SCALE GENOMIC DNA]</scope>
    <source>
        <strain evidence="2 3">16CS0831-2</strain>
    </source>
</reference>
<evidence type="ECO:0000313" key="1">
    <source>
        <dbReference type="EMBL" id="QKJ27685.1"/>
    </source>
</evidence>
<accession>A0A5J6RHW0</accession>
<protein>
    <submittedName>
        <fullName evidence="1">Uncharacterized protein</fullName>
    </submittedName>
</protein>
<keyword evidence="3" id="KW-1185">Reference proteome</keyword>
<name>A0A5J6RHW0_9BACT</name>
<dbReference type="Proteomes" id="UP000509513">
    <property type="component" value="Chromosome"/>
</dbReference>
<reference evidence="1 4" key="2">
    <citation type="submission" date="2020-05" db="EMBL/GenBank/DDBJ databases">
        <title>Complete genome sequencing of Campylobacter and Arcobacter type strains.</title>
        <authorList>
            <person name="Miller W.G."/>
            <person name="Yee E."/>
        </authorList>
    </citation>
    <scope>NUCLEOTIDE SEQUENCE [LARGE SCALE GENOMIC DNA]</scope>
    <source>
        <strain evidence="1 4">LMG 21996</strain>
    </source>
</reference>
<dbReference type="KEGG" id="acib:ACBT_1788"/>
<dbReference type="RefSeq" id="WP_024774755.1">
    <property type="nucleotide sequence ID" value="NZ_CP043857.1"/>
</dbReference>
<evidence type="ECO:0000313" key="3">
    <source>
        <dbReference type="Proteomes" id="UP000305417"/>
    </source>
</evidence>
<gene>
    <name evidence="1" type="ORF">ACBT_1788</name>
    <name evidence="2" type="ORF">FE247_09460</name>
</gene>
<sequence>MNKIEINIDNYGGNFRLFCPLTNERLDHDNGSLEIYEGAGDYIFSMCEDCMFFDAGNNSEIEKYWKSTALEAIEKFAQNHKDKNILLIEAKYQNENYYFGFLNDKNIEISANEIEKRFIKA</sequence>